<dbReference type="InterPro" id="IPR011990">
    <property type="entry name" value="TPR-like_helical_dom_sf"/>
</dbReference>
<evidence type="ECO:0000313" key="1">
    <source>
        <dbReference type="EMBL" id="VAW15443.1"/>
    </source>
</evidence>
<evidence type="ECO:0008006" key="2">
    <source>
        <dbReference type="Google" id="ProtNLM"/>
    </source>
</evidence>
<accession>A0A3B0TH13</accession>
<name>A0A3B0TH13_9ZZZZ</name>
<dbReference type="AlphaFoldDB" id="A0A3B0TH13"/>
<sequence length="201" mass="21454">MNTHRALIAVMNIARPGPARGFATVLVFVVWAMFPVLDAASQEAAETLFARGLEAEKAGRPDSAAKLFQSAAAGGVAAAYGRLGMLAAARGADKSAADWYEKGARACDGASQLGLALANRMGKGRKASGDLAYAWLIAAQRSKQDWTAEEVVRLADLERDIPAYMSNEKATAAYCLGLDLFINACGGHQLVTRLERWVYCR</sequence>
<dbReference type="Gene3D" id="1.25.40.10">
    <property type="entry name" value="Tetratricopeptide repeat domain"/>
    <property type="match status" value="1"/>
</dbReference>
<gene>
    <name evidence="1" type="ORF">MNBD_ALPHA09-1293</name>
</gene>
<proteinExistence type="predicted"/>
<dbReference type="EMBL" id="UOEM01000085">
    <property type="protein sequence ID" value="VAW15443.1"/>
    <property type="molecule type" value="Genomic_DNA"/>
</dbReference>
<dbReference type="SUPFAM" id="SSF81901">
    <property type="entry name" value="HCP-like"/>
    <property type="match status" value="1"/>
</dbReference>
<organism evidence="1">
    <name type="scientific">hydrothermal vent metagenome</name>
    <dbReference type="NCBI Taxonomy" id="652676"/>
    <lineage>
        <taxon>unclassified sequences</taxon>
        <taxon>metagenomes</taxon>
        <taxon>ecological metagenomes</taxon>
    </lineage>
</organism>
<reference evidence="1" key="1">
    <citation type="submission" date="2018-06" db="EMBL/GenBank/DDBJ databases">
        <authorList>
            <person name="Zhirakovskaya E."/>
        </authorList>
    </citation>
    <scope>NUCLEOTIDE SEQUENCE</scope>
</reference>
<protein>
    <recommendedName>
        <fullName evidence="2">Sel1 repeat family protein</fullName>
    </recommendedName>
</protein>